<protein>
    <recommendedName>
        <fullName evidence="3">TonB-linked outer membrane protein, SusC/RagA family</fullName>
    </recommendedName>
</protein>
<dbReference type="EMBL" id="RHPO01000003">
    <property type="protein sequence ID" value="RRT93797.1"/>
    <property type="molecule type" value="Genomic_DNA"/>
</dbReference>
<reference evidence="1 2" key="1">
    <citation type="submission" date="2018-10" db="EMBL/GenBank/DDBJ databases">
        <title>Transmission dynamics of multidrug resistant bacteria on intensive care unit surfaces.</title>
        <authorList>
            <person name="D'Souza A.W."/>
            <person name="Potter R.F."/>
            <person name="Wallace M."/>
            <person name="Shupe A."/>
            <person name="Patel S."/>
            <person name="Sun S."/>
            <person name="Gul D."/>
            <person name="Kwon J.H."/>
            <person name="Andleeb S."/>
            <person name="Burnham C.-A.D."/>
            <person name="Dantas G."/>
        </authorList>
    </citation>
    <scope>NUCLEOTIDE SEQUENCE [LARGE SCALE GENOMIC DNA]</scope>
    <source>
        <strain evidence="1 2">WF_348</strain>
    </source>
</reference>
<dbReference type="AlphaFoldDB" id="A0A3R8SNI3"/>
<comment type="caution">
    <text evidence="1">The sequence shown here is derived from an EMBL/GenBank/DDBJ whole genome shotgun (WGS) entry which is preliminary data.</text>
</comment>
<accession>A0A3R8SNI3</accession>
<dbReference type="Proteomes" id="UP000267844">
    <property type="component" value="Unassembled WGS sequence"/>
</dbReference>
<evidence type="ECO:0000313" key="1">
    <source>
        <dbReference type="EMBL" id="RRT93797.1"/>
    </source>
</evidence>
<sequence>MQLQIDKKCNQNWNEMADANAQQKFCDVCSKCVHDLDHYSFKELKTFLNDNPAACVKIKTRNLEQFNSYEASKSISNQSKRWLQLSSLVGFLSFSTITKAQTENDSIVVQGLLYDTNGFPISDAEIKLKESNKISVTNQDGKFELKVPKGQSNYEIEYKEYSVDKIQSFTFSNPEVCQKIISNNEASEVTLGATVVSYYKSPTILRKVGRTITWPFRQIGKLF</sequence>
<dbReference type="SUPFAM" id="SSF49464">
    <property type="entry name" value="Carboxypeptidase regulatory domain-like"/>
    <property type="match status" value="1"/>
</dbReference>
<dbReference type="RefSeq" id="WP_125349066.1">
    <property type="nucleotide sequence ID" value="NZ_RHPN01000003.1"/>
</dbReference>
<name>A0A3R8SNI3_9FLAO</name>
<proteinExistence type="predicted"/>
<evidence type="ECO:0008006" key="3">
    <source>
        <dbReference type="Google" id="ProtNLM"/>
    </source>
</evidence>
<organism evidence="1 2">
    <name type="scientific">Empedobacter falsenii</name>
    <dbReference type="NCBI Taxonomy" id="343874"/>
    <lineage>
        <taxon>Bacteria</taxon>
        <taxon>Pseudomonadati</taxon>
        <taxon>Bacteroidota</taxon>
        <taxon>Flavobacteriia</taxon>
        <taxon>Flavobacteriales</taxon>
        <taxon>Weeksellaceae</taxon>
        <taxon>Empedobacter</taxon>
    </lineage>
</organism>
<evidence type="ECO:0000313" key="2">
    <source>
        <dbReference type="Proteomes" id="UP000267844"/>
    </source>
</evidence>
<dbReference type="InterPro" id="IPR008969">
    <property type="entry name" value="CarboxyPept-like_regulatory"/>
</dbReference>
<dbReference type="Gene3D" id="2.60.40.1120">
    <property type="entry name" value="Carboxypeptidase-like, regulatory domain"/>
    <property type="match status" value="1"/>
</dbReference>
<gene>
    <name evidence="1" type="ORF">EGI89_02755</name>
</gene>